<evidence type="ECO:0000313" key="3">
    <source>
        <dbReference type="EMBL" id="KAF7179770.1"/>
    </source>
</evidence>
<dbReference type="Gene3D" id="1.10.840.10">
    <property type="entry name" value="Ras guanine-nucleotide exchange factors catalytic domain"/>
    <property type="match status" value="1"/>
</dbReference>
<accession>A0A8H6V6M3</accession>
<dbReference type="EMBL" id="JACBAG010001854">
    <property type="protein sequence ID" value="KAF7179770.1"/>
    <property type="molecule type" value="Genomic_DNA"/>
</dbReference>
<dbReference type="SUPFAM" id="SSF48366">
    <property type="entry name" value="Ras GEF"/>
    <property type="match status" value="1"/>
</dbReference>
<dbReference type="AlphaFoldDB" id="A0A8H6V6M3"/>
<comment type="caution">
    <text evidence="3">The sequence shown here is derived from an EMBL/GenBank/DDBJ whole genome shotgun (WGS) entry which is preliminary data.</text>
</comment>
<evidence type="ECO:0000313" key="4">
    <source>
        <dbReference type="Proteomes" id="UP000641853"/>
    </source>
</evidence>
<dbReference type="Proteomes" id="UP000641853">
    <property type="component" value="Unassembled WGS sequence"/>
</dbReference>
<dbReference type="InterPro" id="IPR023578">
    <property type="entry name" value="Ras_GEF_dom_sf"/>
</dbReference>
<dbReference type="GO" id="GO:0007264">
    <property type="term" value="P:small GTPase-mediated signal transduction"/>
    <property type="evidence" value="ECO:0007669"/>
    <property type="project" value="InterPro"/>
</dbReference>
<dbReference type="InterPro" id="IPR036964">
    <property type="entry name" value="RASGEF_cat_dom_sf"/>
</dbReference>
<dbReference type="Pfam" id="PF00617">
    <property type="entry name" value="RasGEF"/>
    <property type="match status" value="1"/>
</dbReference>
<proteinExistence type="predicted"/>
<dbReference type="GO" id="GO:0005085">
    <property type="term" value="F:guanyl-nucleotide exchange factor activity"/>
    <property type="evidence" value="ECO:0007669"/>
    <property type="project" value="InterPro"/>
</dbReference>
<reference evidence="3" key="1">
    <citation type="submission" date="2020-06" db="EMBL/GenBank/DDBJ databases">
        <title>Draft genome sequences of strains closely related to Aspergillus parafelis and Aspergillus hiratsukae.</title>
        <authorList>
            <person name="Dos Santos R.A.C."/>
            <person name="Rivero-Menendez O."/>
            <person name="Steenwyk J.L."/>
            <person name="Mead M.E."/>
            <person name="Goldman G.H."/>
            <person name="Alastruey-Izquierdo A."/>
            <person name="Rokas A."/>
        </authorList>
    </citation>
    <scope>NUCLEOTIDE SEQUENCE</scope>
    <source>
        <strain evidence="2">CNM-CM5623</strain>
        <strain evidence="3">CNM-CM7691</strain>
    </source>
</reference>
<protein>
    <recommendedName>
        <fullName evidence="1">Ras-GEF domain-containing protein</fullName>
    </recommendedName>
</protein>
<keyword evidence="4" id="KW-1185">Reference proteome</keyword>
<dbReference type="Proteomes" id="UP000654922">
    <property type="component" value="Unassembled WGS sequence"/>
</dbReference>
<organism evidence="3 4">
    <name type="scientific">Aspergillus felis</name>
    <dbReference type="NCBI Taxonomy" id="1287682"/>
    <lineage>
        <taxon>Eukaryota</taxon>
        <taxon>Fungi</taxon>
        <taxon>Dikarya</taxon>
        <taxon>Ascomycota</taxon>
        <taxon>Pezizomycotina</taxon>
        <taxon>Eurotiomycetes</taxon>
        <taxon>Eurotiomycetidae</taxon>
        <taxon>Eurotiales</taxon>
        <taxon>Aspergillaceae</taxon>
        <taxon>Aspergillus</taxon>
        <taxon>Aspergillus subgen. Fumigati</taxon>
    </lineage>
</organism>
<evidence type="ECO:0000259" key="1">
    <source>
        <dbReference type="Pfam" id="PF00617"/>
    </source>
</evidence>
<gene>
    <name evidence="2" type="ORF">CNMCM5623_010095</name>
    <name evidence="3" type="ORF">CNMCM7691_008820</name>
</gene>
<dbReference type="EMBL" id="JACBAE010001397">
    <property type="protein sequence ID" value="KAF7156425.1"/>
    <property type="molecule type" value="Genomic_DNA"/>
</dbReference>
<evidence type="ECO:0000313" key="2">
    <source>
        <dbReference type="EMBL" id="KAF7156425.1"/>
    </source>
</evidence>
<name>A0A8H6V6M3_9EURO</name>
<dbReference type="OrthoDB" id="4312812at2759"/>
<feature type="domain" description="Ras-GEF" evidence="1">
    <location>
        <begin position="410"/>
        <end position="500"/>
    </location>
</feature>
<dbReference type="InterPro" id="IPR001895">
    <property type="entry name" value="RASGEF_cat_dom"/>
</dbReference>
<sequence length="520" mass="59049">MYSASAYEEAVFEPSPGIRATSSDNSSLLLSSTETDMSRYSPGYAVGEASRVTYIPEQSSYTSLFRSDSEIPPFFVPYRWWEDEATTVLWAFDVQEIKRVIRYGLFRDPNLPRNSLQSRNATTIDTFLLSLLEPHERFLLSNLSHVQKVEEILRRSTMSSPPSVSWSWFPSQKDRDLDPRALARDIDAESHLHFKRISFEELVRYSLGYPATSVDWFLQQHTAFYIHLLNYLNAFPEEVARYTEVENVGGLAQVIRLYILLTDTLHSTSEAEALLPITGLDVPLVSSQTLAFEFIAGPIQNLFQDSPPSLTSILKVLSVLRVRFQQAYVHAREMNWARPFNTSVCFLDDLLASTSAVDFARTVTNIDEGQFSNLTPQSIAEESSVAIRLIEEWGLLSTAVWECCVALPHLVPYLQECAEALLATRNYHSFTAVLNGLQKYSITALTITNTNNGTSTVALNPVLPTNLVYLVNPFQNYAAYRRQFQEFPGIPFLSPHLREIKQHGEPALRQFFNNLQIRTR</sequence>